<sequence>MDAEINCIMSKVLKNLDPKAVEALKAEFAAAGVNHQIVDEGDNNDEMVNFRFVGKHEGEEVIFDVMMSTLRLEHAGELYEEAEKEVLKRFPNLPQNSEEWNLTDQQIEEVEEVLADAMMEAEAEGTVKVKEHVTLDYNSDLDTEIYVDVALNVDAIDNQVIAKFVDDYNSGALKLDDQLYSFVHEEDEQ</sequence>
<evidence type="ECO:0000313" key="2">
    <source>
        <dbReference type="Proteomes" id="UP001310022"/>
    </source>
</evidence>
<dbReference type="AlphaFoldDB" id="A0AAN4VYV3"/>
<proteinExistence type="predicted"/>
<organism evidence="1 2">
    <name type="scientific">Persicobacter diffluens</name>
    <dbReference type="NCBI Taxonomy" id="981"/>
    <lineage>
        <taxon>Bacteria</taxon>
        <taxon>Pseudomonadati</taxon>
        <taxon>Bacteroidota</taxon>
        <taxon>Cytophagia</taxon>
        <taxon>Cytophagales</taxon>
        <taxon>Persicobacteraceae</taxon>
        <taxon>Persicobacter</taxon>
    </lineage>
</organism>
<comment type="caution">
    <text evidence="1">The sequence shown here is derived from an EMBL/GenBank/DDBJ whole genome shotgun (WGS) entry which is preliminary data.</text>
</comment>
<reference evidence="1 2" key="1">
    <citation type="submission" date="2021-12" db="EMBL/GenBank/DDBJ databases">
        <title>Genome sequencing of bacteria with rrn-lacking chromosome and rrn-plasmid.</title>
        <authorList>
            <person name="Anda M."/>
            <person name="Iwasaki W."/>
        </authorList>
    </citation>
    <scope>NUCLEOTIDE SEQUENCE [LARGE SCALE GENOMIC DNA]</scope>
    <source>
        <strain evidence="1 2">NBRC 15940</strain>
    </source>
</reference>
<gene>
    <name evidence="1" type="ORF">PEDI_14270</name>
</gene>
<dbReference type="EMBL" id="BQKE01000001">
    <property type="protein sequence ID" value="GJM60875.1"/>
    <property type="molecule type" value="Genomic_DNA"/>
</dbReference>
<keyword evidence="2" id="KW-1185">Reference proteome</keyword>
<name>A0AAN4VYV3_9BACT</name>
<dbReference type="Proteomes" id="UP001310022">
    <property type="component" value="Unassembled WGS sequence"/>
</dbReference>
<protein>
    <submittedName>
        <fullName evidence="1">Uncharacterized protein</fullName>
    </submittedName>
</protein>
<accession>A0AAN4VYV3</accession>
<evidence type="ECO:0000313" key="1">
    <source>
        <dbReference type="EMBL" id="GJM60875.1"/>
    </source>
</evidence>